<organism evidence="1 2">
    <name type="scientific">Eumeta variegata</name>
    <name type="common">Bagworm moth</name>
    <name type="synonym">Eumeta japonica</name>
    <dbReference type="NCBI Taxonomy" id="151549"/>
    <lineage>
        <taxon>Eukaryota</taxon>
        <taxon>Metazoa</taxon>
        <taxon>Ecdysozoa</taxon>
        <taxon>Arthropoda</taxon>
        <taxon>Hexapoda</taxon>
        <taxon>Insecta</taxon>
        <taxon>Pterygota</taxon>
        <taxon>Neoptera</taxon>
        <taxon>Endopterygota</taxon>
        <taxon>Lepidoptera</taxon>
        <taxon>Glossata</taxon>
        <taxon>Ditrysia</taxon>
        <taxon>Tineoidea</taxon>
        <taxon>Psychidae</taxon>
        <taxon>Oiketicinae</taxon>
        <taxon>Eumeta</taxon>
    </lineage>
</organism>
<protein>
    <submittedName>
        <fullName evidence="1">Uncharacterized protein</fullName>
    </submittedName>
</protein>
<gene>
    <name evidence="1" type="ORF">EVAR_33383_1</name>
</gene>
<dbReference type="EMBL" id="BGZK01000709">
    <property type="protein sequence ID" value="GBP57140.1"/>
    <property type="molecule type" value="Genomic_DNA"/>
</dbReference>
<reference evidence="1 2" key="1">
    <citation type="journal article" date="2019" name="Commun. Biol.">
        <title>The bagworm genome reveals a unique fibroin gene that provides high tensile strength.</title>
        <authorList>
            <person name="Kono N."/>
            <person name="Nakamura H."/>
            <person name="Ohtoshi R."/>
            <person name="Tomita M."/>
            <person name="Numata K."/>
            <person name="Arakawa K."/>
        </authorList>
    </citation>
    <scope>NUCLEOTIDE SEQUENCE [LARGE SCALE GENOMIC DNA]</scope>
</reference>
<dbReference type="Proteomes" id="UP000299102">
    <property type="component" value="Unassembled WGS sequence"/>
</dbReference>
<sequence>MCMGNDDHLLFDSRKFVTGGNIQRNCQYYTRPTSGRPIDTSQKDSLERKIRFVKLERVGVQSEAANISLRSALRIRRDAVIALCLRLMRGQFCSIPAVARAGWLDGCVAVERTDGLVKFLGNPKSTATLSYIIVNNWEKFMFSWLLEHLSCS</sequence>
<keyword evidence="2" id="KW-1185">Reference proteome</keyword>
<evidence type="ECO:0000313" key="2">
    <source>
        <dbReference type="Proteomes" id="UP000299102"/>
    </source>
</evidence>
<name>A0A4C1X220_EUMVA</name>
<accession>A0A4C1X220</accession>
<evidence type="ECO:0000313" key="1">
    <source>
        <dbReference type="EMBL" id="GBP57140.1"/>
    </source>
</evidence>
<proteinExistence type="predicted"/>
<dbReference type="AlphaFoldDB" id="A0A4C1X220"/>
<comment type="caution">
    <text evidence="1">The sequence shown here is derived from an EMBL/GenBank/DDBJ whole genome shotgun (WGS) entry which is preliminary data.</text>
</comment>